<protein>
    <submittedName>
        <fullName evidence="2">Uncharacterized protein</fullName>
    </submittedName>
</protein>
<reference evidence="2 3" key="1">
    <citation type="submission" date="2020-08" db="EMBL/GenBank/DDBJ databases">
        <title>Genomic Encyclopedia of Type Strains, Phase IV (KMG-IV): sequencing the most valuable type-strain genomes for metagenomic binning, comparative biology and taxonomic classification.</title>
        <authorList>
            <person name="Goeker M."/>
        </authorList>
    </citation>
    <scope>NUCLEOTIDE SEQUENCE [LARGE SCALE GENOMIC DNA]</scope>
    <source>
        <strain evidence="2 3">DSM 4491</strain>
    </source>
</reference>
<keyword evidence="3" id="KW-1185">Reference proteome</keyword>
<evidence type="ECO:0000313" key="3">
    <source>
        <dbReference type="Proteomes" id="UP000578000"/>
    </source>
</evidence>
<feature type="signal peptide" evidence="1">
    <location>
        <begin position="1"/>
        <end position="23"/>
    </location>
</feature>
<name>A0A841QDK9_9PROT</name>
<dbReference type="EMBL" id="JACHIE010000002">
    <property type="protein sequence ID" value="MBB6456212.1"/>
    <property type="molecule type" value="Genomic_DNA"/>
</dbReference>
<dbReference type="Proteomes" id="UP000578000">
    <property type="component" value="Unassembled WGS sequence"/>
</dbReference>
<evidence type="ECO:0000313" key="2">
    <source>
        <dbReference type="EMBL" id="MBB6456212.1"/>
    </source>
</evidence>
<dbReference type="AlphaFoldDB" id="A0A841QDK9"/>
<gene>
    <name evidence="2" type="ORF">HNR55_000779</name>
</gene>
<proteinExistence type="predicted"/>
<feature type="chain" id="PRO_5032460620" evidence="1">
    <location>
        <begin position="24"/>
        <end position="116"/>
    </location>
</feature>
<evidence type="ECO:0000256" key="1">
    <source>
        <dbReference type="SAM" id="SignalP"/>
    </source>
</evidence>
<keyword evidence="1" id="KW-0732">Signal</keyword>
<sequence>MKFRSPLLLALACVITGGSVTLASQAHLPTSVLFGWDLFPSPRLSSPIVVTSDSLSFCLELAHLIDSYAATKASVSVSVSVSRLETEGMNLCQKGHIRPGLVRLRRALLNAEGAPS</sequence>
<organism evidence="2 3">
    <name type="scientific">Acetobacter lovaniensis</name>
    <dbReference type="NCBI Taxonomy" id="104100"/>
    <lineage>
        <taxon>Bacteria</taxon>
        <taxon>Pseudomonadati</taxon>
        <taxon>Pseudomonadota</taxon>
        <taxon>Alphaproteobacteria</taxon>
        <taxon>Acetobacterales</taxon>
        <taxon>Acetobacteraceae</taxon>
        <taxon>Acetobacter</taxon>
    </lineage>
</organism>
<comment type="caution">
    <text evidence="2">The sequence shown here is derived from an EMBL/GenBank/DDBJ whole genome shotgun (WGS) entry which is preliminary data.</text>
</comment>
<accession>A0A841QDK9</accession>